<dbReference type="Gene3D" id="1.10.530.10">
    <property type="match status" value="1"/>
</dbReference>
<evidence type="ECO:0000313" key="2">
    <source>
        <dbReference type="EMBL" id="CAJ0692729.1"/>
    </source>
</evidence>
<keyword evidence="3" id="KW-1185">Reference proteome</keyword>
<organism evidence="2 3">
    <name type="scientific">Ralstonia wenshanensis</name>
    <dbReference type="NCBI Taxonomy" id="2842456"/>
    <lineage>
        <taxon>Bacteria</taxon>
        <taxon>Pseudomonadati</taxon>
        <taxon>Pseudomonadota</taxon>
        <taxon>Betaproteobacteria</taxon>
        <taxon>Burkholderiales</taxon>
        <taxon>Burkholderiaceae</taxon>
        <taxon>Ralstonia</taxon>
    </lineage>
</organism>
<dbReference type="InterPro" id="IPR023346">
    <property type="entry name" value="Lysozyme-like_dom_sf"/>
</dbReference>
<dbReference type="AlphaFoldDB" id="A0AAD2EPL1"/>
<dbReference type="Pfam" id="PF01464">
    <property type="entry name" value="SLT"/>
    <property type="match status" value="1"/>
</dbReference>
<feature type="domain" description="Transglycosylase SLT" evidence="1">
    <location>
        <begin position="78"/>
        <end position="174"/>
    </location>
</feature>
<reference evidence="2 3" key="1">
    <citation type="submission" date="2023-07" db="EMBL/GenBank/DDBJ databases">
        <authorList>
            <person name="Peeters C."/>
        </authorList>
    </citation>
    <scope>NUCLEOTIDE SEQUENCE [LARGE SCALE GENOMIC DNA]</scope>
    <source>
        <strain evidence="2 3">LMG 18091</strain>
    </source>
</reference>
<name>A0AAD2EPL1_9RALS</name>
<dbReference type="CDD" id="cd13400">
    <property type="entry name" value="LT_IagB-like"/>
    <property type="match status" value="1"/>
</dbReference>
<sequence>MPHRPVPWLRASVAPPPTLRDRPYAETHITPGSSNVCNSATRLRSGARVHFGMRTRNAWVRSLLALLAWLPTHALADCIDDAAAYHGVNAQVLRAIGYQESHLNPQAHNRNRNGSEDLGMFQINTIHLPELSRYGIGRQALYDPCVSAYVAAWHLARKVQLHGNSWHAIGAYHSESAGENGIYARAVEGILNRRLAGRTPIAAVHAPAPEPAGQALRDTAQPMRQITLRHTPSRAPDNQPPPDDHWLDAMLANLNQSASLRERFSR</sequence>
<dbReference type="SUPFAM" id="SSF53955">
    <property type="entry name" value="Lysozyme-like"/>
    <property type="match status" value="1"/>
</dbReference>
<dbReference type="EMBL" id="CATWAF010000002">
    <property type="protein sequence ID" value="CAJ0692729.1"/>
    <property type="molecule type" value="Genomic_DNA"/>
</dbReference>
<dbReference type="RefSeq" id="WP_257878133.1">
    <property type="nucleotide sequence ID" value="NZ_CATWAF010000002.1"/>
</dbReference>
<comment type="caution">
    <text evidence="2">The sequence shown here is derived from an EMBL/GenBank/DDBJ whole genome shotgun (WGS) entry which is preliminary data.</text>
</comment>
<accession>A0AAD2EPL1</accession>
<evidence type="ECO:0000259" key="1">
    <source>
        <dbReference type="Pfam" id="PF01464"/>
    </source>
</evidence>
<protein>
    <recommendedName>
        <fullName evidence="1">Transglycosylase SLT domain-containing protein</fullName>
    </recommendedName>
</protein>
<gene>
    <name evidence="2" type="ORF">LMG18091_01661</name>
</gene>
<dbReference type="Proteomes" id="UP001189915">
    <property type="component" value="Unassembled WGS sequence"/>
</dbReference>
<evidence type="ECO:0000313" key="3">
    <source>
        <dbReference type="Proteomes" id="UP001189915"/>
    </source>
</evidence>
<proteinExistence type="predicted"/>
<dbReference type="InterPro" id="IPR008258">
    <property type="entry name" value="Transglycosylase_SLT_dom_1"/>
</dbReference>